<protein>
    <submittedName>
        <fullName evidence="1">Uncharacterized protein</fullName>
    </submittedName>
</protein>
<dbReference type="HOGENOM" id="CLU_3150414_0_0_4"/>
<accession>A0A0E1VWM8</accession>
<dbReference type="AlphaFoldDB" id="A0A0E1VWM8"/>
<organism evidence="1">
    <name type="scientific">Burkholderia pseudomallei 1710a</name>
    <dbReference type="NCBI Taxonomy" id="320371"/>
    <lineage>
        <taxon>Bacteria</taxon>
        <taxon>Pseudomonadati</taxon>
        <taxon>Pseudomonadota</taxon>
        <taxon>Betaproteobacteria</taxon>
        <taxon>Burkholderiales</taxon>
        <taxon>Burkholderiaceae</taxon>
        <taxon>Burkholderia</taxon>
        <taxon>pseudomallei group</taxon>
    </lineage>
</organism>
<evidence type="ECO:0000313" key="1">
    <source>
        <dbReference type="EMBL" id="EET05325.1"/>
    </source>
</evidence>
<dbReference type="EMBL" id="CM000833">
    <property type="protein sequence ID" value="EET05325.1"/>
    <property type="molecule type" value="Genomic_DNA"/>
</dbReference>
<reference evidence="1" key="1">
    <citation type="submission" date="2009-05" db="EMBL/GenBank/DDBJ databases">
        <authorList>
            <person name="Harkins D.M."/>
            <person name="DeShazer D."/>
            <person name="Woods D.E."/>
            <person name="Brinkac L.M."/>
            <person name="Brown K.A."/>
            <person name="Hung G.C."/>
            <person name="Tuanyok A."/>
            <person name="Zhang B."/>
            <person name="Nierman W.C."/>
        </authorList>
    </citation>
    <scope>NUCLEOTIDE SEQUENCE [LARGE SCALE GENOMIC DNA]</scope>
    <source>
        <strain evidence="1">1710a</strain>
    </source>
</reference>
<gene>
    <name evidence="1" type="ORF">BURPS1710A_A0035</name>
</gene>
<name>A0A0E1VWM8_BURPE</name>
<sequence>MEARFAAAALNTSNRLSVSWQAQISHTPASARTGQRAMYMNPRLRHAP</sequence>
<proteinExistence type="predicted"/>
<dbReference type="Proteomes" id="UP000001812">
    <property type="component" value="Chromosome II"/>
</dbReference>